<keyword evidence="4" id="KW-0560">Oxidoreductase</keyword>
<dbReference type="InterPro" id="IPR000669">
    <property type="entry name" value="Mannitol_DH"/>
</dbReference>
<comment type="catalytic activity">
    <reaction evidence="6">
        <text>D-mannitol 1-phosphate + NAD(+) = beta-D-fructose 6-phosphate + NADH + H(+)</text>
        <dbReference type="Rhea" id="RHEA:19661"/>
        <dbReference type="ChEBI" id="CHEBI:15378"/>
        <dbReference type="ChEBI" id="CHEBI:57540"/>
        <dbReference type="ChEBI" id="CHEBI:57634"/>
        <dbReference type="ChEBI" id="CHEBI:57945"/>
        <dbReference type="ChEBI" id="CHEBI:61381"/>
        <dbReference type="EC" id="1.1.1.17"/>
    </reaction>
</comment>
<dbReference type="InterPro" id="IPR050988">
    <property type="entry name" value="Mannitol_DH/Oxidoreductase"/>
</dbReference>
<dbReference type="InterPro" id="IPR013328">
    <property type="entry name" value="6PGD_dom2"/>
</dbReference>
<evidence type="ECO:0000256" key="3">
    <source>
        <dbReference type="ARBA" id="ARBA00016219"/>
    </source>
</evidence>
<dbReference type="EMBL" id="FZOH01000003">
    <property type="protein sequence ID" value="SNS19803.1"/>
    <property type="molecule type" value="Genomic_DNA"/>
</dbReference>
<dbReference type="InterPro" id="IPR036291">
    <property type="entry name" value="NAD(P)-bd_dom_sf"/>
</dbReference>
<evidence type="ECO:0000256" key="4">
    <source>
        <dbReference type="ARBA" id="ARBA00023002"/>
    </source>
</evidence>
<feature type="domain" description="Mannitol dehydrogenase N-terminal" evidence="7">
    <location>
        <begin position="29"/>
        <end position="278"/>
    </location>
</feature>
<dbReference type="GO" id="GO:0008926">
    <property type="term" value="F:mannitol-1-phosphate 5-dehydrogenase activity"/>
    <property type="evidence" value="ECO:0007669"/>
    <property type="project" value="UniProtKB-EC"/>
</dbReference>
<dbReference type="SUPFAM" id="SSF51735">
    <property type="entry name" value="NAD(P)-binding Rossmann-fold domains"/>
    <property type="match status" value="1"/>
</dbReference>
<reference evidence="10" key="1">
    <citation type="submission" date="2017-06" db="EMBL/GenBank/DDBJ databases">
        <authorList>
            <person name="Varghese N."/>
            <person name="Submissions S."/>
        </authorList>
    </citation>
    <scope>NUCLEOTIDE SEQUENCE [LARGE SCALE GENOMIC DNA]</scope>
    <source>
        <strain evidence="10">DSM 45423</strain>
    </source>
</reference>
<keyword evidence="5" id="KW-0520">NAD</keyword>
<evidence type="ECO:0000313" key="9">
    <source>
        <dbReference type="EMBL" id="SNS19803.1"/>
    </source>
</evidence>
<dbReference type="Proteomes" id="UP000198386">
    <property type="component" value="Unassembled WGS sequence"/>
</dbReference>
<dbReference type="AlphaFoldDB" id="A0A239CKB4"/>
<evidence type="ECO:0000259" key="8">
    <source>
        <dbReference type="Pfam" id="PF08125"/>
    </source>
</evidence>
<dbReference type="PRINTS" id="PR00084">
    <property type="entry name" value="MTLDHDRGNASE"/>
</dbReference>
<dbReference type="GO" id="GO:0019594">
    <property type="term" value="P:mannitol metabolic process"/>
    <property type="evidence" value="ECO:0007669"/>
    <property type="project" value="InterPro"/>
</dbReference>
<dbReference type="Pfam" id="PF08125">
    <property type="entry name" value="Mannitol_dh_C"/>
    <property type="match status" value="1"/>
</dbReference>
<keyword evidence="10" id="KW-1185">Reference proteome</keyword>
<proteinExistence type="inferred from homology"/>
<dbReference type="Gene3D" id="3.40.50.720">
    <property type="entry name" value="NAD(P)-binding Rossmann-like Domain"/>
    <property type="match status" value="1"/>
</dbReference>
<dbReference type="InterPro" id="IPR013131">
    <property type="entry name" value="Mannitol_DH_N"/>
</dbReference>
<evidence type="ECO:0000313" key="10">
    <source>
        <dbReference type="Proteomes" id="UP000198386"/>
    </source>
</evidence>
<name>A0A239CKB4_9ACTN</name>
<evidence type="ECO:0000256" key="1">
    <source>
        <dbReference type="ARBA" id="ARBA00006541"/>
    </source>
</evidence>
<evidence type="ECO:0000256" key="5">
    <source>
        <dbReference type="ARBA" id="ARBA00023027"/>
    </source>
</evidence>
<organism evidence="9 10">
    <name type="scientific">Geodermatophilus saharensis</name>
    <dbReference type="NCBI Taxonomy" id="1137994"/>
    <lineage>
        <taxon>Bacteria</taxon>
        <taxon>Bacillati</taxon>
        <taxon>Actinomycetota</taxon>
        <taxon>Actinomycetes</taxon>
        <taxon>Geodermatophilales</taxon>
        <taxon>Geodermatophilaceae</taxon>
        <taxon>Geodermatophilus</taxon>
    </lineage>
</organism>
<dbReference type="Pfam" id="PF01232">
    <property type="entry name" value="Mannitol_dh"/>
    <property type="match status" value="1"/>
</dbReference>
<dbReference type="Gene3D" id="1.10.1040.10">
    <property type="entry name" value="N-(1-d-carboxylethyl)-l-norvaline Dehydrogenase, domain 2"/>
    <property type="match status" value="1"/>
</dbReference>
<dbReference type="PROSITE" id="PS00974">
    <property type="entry name" value="MANNITOL_DHGENASE"/>
    <property type="match status" value="1"/>
</dbReference>
<evidence type="ECO:0000259" key="7">
    <source>
        <dbReference type="Pfam" id="PF01232"/>
    </source>
</evidence>
<dbReference type="InterPro" id="IPR008927">
    <property type="entry name" value="6-PGluconate_DH-like_C_sf"/>
</dbReference>
<dbReference type="RefSeq" id="WP_089403438.1">
    <property type="nucleotide sequence ID" value="NZ_FZOH01000003.1"/>
</dbReference>
<dbReference type="OrthoDB" id="271711at2"/>
<evidence type="ECO:0000256" key="6">
    <source>
        <dbReference type="ARBA" id="ARBA00048615"/>
    </source>
</evidence>
<accession>A0A239CKB4</accession>
<dbReference type="PANTHER" id="PTHR43362">
    <property type="entry name" value="MANNITOL DEHYDROGENASE DSF1-RELATED"/>
    <property type="match status" value="1"/>
</dbReference>
<protein>
    <recommendedName>
        <fullName evidence="3">Mannitol-1-phosphate 5-dehydrogenase</fullName>
        <ecNumber evidence="2">1.1.1.17</ecNumber>
    </recommendedName>
</protein>
<comment type="similarity">
    <text evidence="1">Belongs to the mannitol dehydrogenase family.</text>
</comment>
<dbReference type="EC" id="1.1.1.17" evidence="2"/>
<dbReference type="InterPro" id="IPR013118">
    <property type="entry name" value="Mannitol_DH_C"/>
</dbReference>
<gene>
    <name evidence="9" type="ORF">SAMN04488107_1650</name>
</gene>
<feature type="domain" description="Mannitol dehydrogenase C-terminal" evidence="8">
    <location>
        <begin position="287"/>
        <end position="473"/>
    </location>
</feature>
<dbReference type="InterPro" id="IPR023027">
    <property type="entry name" value="Mannitol_DH_CS"/>
</dbReference>
<sequence>MTRLDATTLSRLSPSVWTPRYDRSAVRTGIVHLGVGGFHRSHQAVYVDRLLESGQGQDWGICGVGVLPADRRMQQVMAAQDCLYTVVVKHPDGFLDARVVGSIVAYLLAPDDPEAVVERMAAPGTRIVTLTVTEGGYNTSPDTGAFDTTDPGVLADLRPGAAPRTTFGLVTEALVRRRERGLAPFAVASCDNIPGNGHLARDAFAAFAALRDPALGEWVAAEVPFPSSMVDRITPVTTDADRAALAAMGVEDAWPVVCEPWTQWVLEDRFPGGRPPLEDVGVQLVDDVAPYELVKLRLLNAGHQVLGHLGRLVGHEYVHQACQDPLLREFLLGYLDDEATPTLAPVPGVDLRRYKADLVGRFANPAVRDTLARICENASDRIPQFLLPVLRADLAAGREIRRSVAVLAGWARTADGTDDAGRPLGLSDPRRDALLARARDADPLAFLRETDVFGDLAEDPRVAAAFTATLTSLRQRGTRATLADLVRGPRARTAG</sequence>
<evidence type="ECO:0000256" key="2">
    <source>
        <dbReference type="ARBA" id="ARBA00012939"/>
    </source>
</evidence>
<dbReference type="SUPFAM" id="SSF48179">
    <property type="entry name" value="6-phosphogluconate dehydrogenase C-terminal domain-like"/>
    <property type="match status" value="1"/>
</dbReference>
<dbReference type="PANTHER" id="PTHR43362:SF1">
    <property type="entry name" value="MANNITOL DEHYDROGENASE 2-RELATED"/>
    <property type="match status" value="1"/>
</dbReference>